<reference evidence="5" key="3">
    <citation type="submission" date="2018-08" db="UniProtKB">
        <authorList>
            <consortium name="EnsemblPlants"/>
        </authorList>
    </citation>
    <scope>IDENTIFICATION</scope>
    <source>
        <strain evidence="5">cv. Bd21</strain>
    </source>
</reference>
<evidence type="ECO:0000313" key="6">
    <source>
        <dbReference type="Proteomes" id="UP000008810"/>
    </source>
</evidence>
<dbReference type="AlphaFoldDB" id="I1HDN5"/>
<dbReference type="eggNOG" id="ENOG502QPXD">
    <property type="taxonomic scope" value="Eukaryota"/>
</dbReference>
<proteinExistence type="predicted"/>
<dbReference type="RefSeq" id="XP_003566134.1">
    <property type="nucleotide sequence ID" value="XM_003566086.4"/>
</dbReference>
<name>I1HDN5_BRADI</name>
<dbReference type="Gramene" id="KQK03471">
    <property type="protein sequence ID" value="KQK03471"/>
    <property type="gene ID" value="BRADI_2g08060v3"/>
</dbReference>
<dbReference type="OMA" id="GMLRSSM"/>
<gene>
    <name evidence="5" type="primary">LOC100841518</name>
    <name evidence="4" type="ORF">BRADI_2g08060v3</name>
</gene>
<dbReference type="PANTHER" id="PTHR35705:SF7">
    <property type="entry name" value="OS01G0235350 PROTEIN"/>
    <property type="match status" value="1"/>
</dbReference>
<evidence type="ECO:0000313" key="5">
    <source>
        <dbReference type="EnsemblPlants" id="KQK03471"/>
    </source>
</evidence>
<dbReference type="STRING" id="15368.I1HDN5"/>
<dbReference type="KEGG" id="bdi:100841518"/>
<dbReference type="Pfam" id="PF26581">
    <property type="entry name" value="WIT1_2_N"/>
    <property type="match status" value="1"/>
</dbReference>
<dbReference type="Proteomes" id="UP000008810">
    <property type="component" value="Chromosome 2"/>
</dbReference>
<evidence type="ECO:0000313" key="4">
    <source>
        <dbReference type="EMBL" id="KQK03471.1"/>
    </source>
</evidence>
<dbReference type="HOGENOM" id="CLU_023491_0_0_1"/>
<dbReference type="SUPFAM" id="SSF57997">
    <property type="entry name" value="Tropomyosin"/>
    <property type="match status" value="1"/>
</dbReference>
<evidence type="ECO:0000259" key="3">
    <source>
        <dbReference type="Pfam" id="PF26581"/>
    </source>
</evidence>
<keyword evidence="6" id="KW-1185">Reference proteome</keyword>
<feature type="region of interest" description="Disordered" evidence="2">
    <location>
        <begin position="603"/>
        <end position="622"/>
    </location>
</feature>
<organism evidence="4">
    <name type="scientific">Brachypodium distachyon</name>
    <name type="common">Purple false brome</name>
    <name type="synonym">Trachynia distachya</name>
    <dbReference type="NCBI Taxonomy" id="15368"/>
    <lineage>
        <taxon>Eukaryota</taxon>
        <taxon>Viridiplantae</taxon>
        <taxon>Streptophyta</taxon>
        <taxon>Embryophyta</taxon>
        <taxon>Tracheophyta</taxon>
        <taxon>Spermatophyta</taxon>
        <taxon>Magnoliopsida</taxon>
        <taxon>Liliopsida</taxon>
        <taxon>Poales</taxon>
        <taxon>Poaceae</taxon>
        <taxon>BOP clade</taxon>
        <taxon>Pooideae</taxon>
        <taxon>Stipodae</taxon>
        <taxon>Brachypodieae</taxon>
        <taxon>Brachypodium</taxon>
    </lineage>
</organism>
<dbReference type="InterPro" id="IPR039976">
    <property type="entry name" value="WIT1/WIT2"/>
</dbReference>
<dbReference type="PANTHER" id="PTHR35705">
    <property type="entry name" value="WPP DOMAIN-INTERACTING TAIL-ANCHORED PROTEIN 1"/>
    <property type="match status" value="1"/>
</dbReference>
<feature type="coiled-coil region" evidence="1">
    <location>
        <begin position="213"/>
        <end position="240"/>
    </location>
</feature>
<evidence type="ECO:0000256" key="1">
    <source>
        <dbReference type="SAM" id="Coils"/>
    </source>
</evidence>
<dbReference type="EnsemblPlants" id="KQK03471">
    <property type="protein sequence ID" value="KQK03471"/>
    <property type="gene ID" value="BRADI_2g08060v3"/>
</dbReference>
<accession>I1HDN5</accession>
<protein>
    <recommendedName>
        <fullName evidence="3">WIT1/2 N-terminal helical bundle domain-containing protein</fullName>
    </recommendedName>
</protein>
<dbReference type="EMBL" id="CM000881">
    <property type="protein sequence ID" value="KQK03471.1"/>
    <property type="molecule type" value="Genomic_DNA"/>
</dbReference>
<dbReference type="OrthoDB" id="1936068at2759"/>
<dbReference type="GeneID" id="100841518"/>
<feature type="coiled-coil region" evidence="1">
    <location>
        <begin position="453"/>
        <end position="480"/>
    </location>
</feature>
<reference evidence="4 5" key="1">
    <citation type="journal article" date="2010" name="Nature">
        <title>Genome sequencing and analysis of the model grass Brachypodium distachyon.</title>
        <authorList>
            <consortium name="International Brachypodium Initiative"/>
        </authorList>
    </citation>
    <scope>NUCLEOTIDE SEQUENCE [LARGE SCALE GENOMIC DNA]</scope>
    <source>
        <strain evidence="4">Bd21</strain>
        <strain evidence="5">cv. Bd21</strain>
    </source>
</reference>
<dbReference type="InterPro" id="IPR058610">
    <property type="entry name" value="WIT1_2_N"/>
</dbReference>
<sequence length="665" mass="74114">MDFESTHEEYCSLSHGDGSNGVRNTADAISRMELEIQFGSEKLLNLEMLVMEVAHRANGIELSMLDPESLSNESVEKAFEFDVLYGILDSEVRELEKLVGFIQIDIRNVGKKFNGEELEGRLKGKLHAATASLKQMQELIAAIRREFTNFDKAIDPSHHHAGTSEGGAYENGHDLSHTTIQAEGQRNVLQMLERSIASELDLEKRLCDSGAIVKELEMKLHNVEHESDFLEESAEAISERMFAAENASELFLGISKDLIDRINTIQSHQTASGRREAVLKSKLKQSLVQSNASKGSPEMMKDDSENNATWEAVQSRRLSTSEFFTLQDKVQNLEAWLRESCSQLEWETISTEANEKEQNISLSEIGTFENIIGDIKDAIFKAESRTQNTEARCAELTHTNVQLNGELNSLKTQGSDRACLLEKKLMESDSQLEHARASIEAIGEQQGMLKSSMSDMQHMIEDLKDKYLKAENRAESAESKCILLTDTNLELCEELSFLRGRVESLENSLCQANQLKLSTAKDIGIKTKAITDLVAKLAFERERLHLQIVTLTKKNRMLAKKCKENVNKGTSLSKDITANEGELRPSKALEDVLLASSSLQTKVKSTAETPGENDSGITAPLEDESGSLETVRSIKPTLLNWKYIFTAFLVLLTAALVHQLLQSAV</sequence>
<feature type="domain" description="WIT1/2 N-terminal helical bundle" evidence="3">
    <location>
        <begin position="23"/>
        <end position="155"/>
    </location>
</feature>
<keyword evidence="1" id="KW-0175">Coiled coil</keyword>
<reference evidence="4" key="2">
    <citation type="submission" date="2017-06" db="EMBL/GenBank/DDBJ databases">
        <title>WGS assembly of Brachypodium distachyon.</title>
        <authorList>
            <consortium name="The International Brachypodium Initiative"/>
            <person name="Lucas S."/>
            <person name="Harmon-Smith M."/>
            <person name="Lail K."/>
            <person name="Tice H."/>
            <person name="Grimwood J."/>
            <person name="Bruce D."/>
            <person name="Barry K."/>
            <person name="Shu S."/>
            <person name="Lindquist E."/>
            <person name="Wang M."/>
            <person name="Pitluck S."/>
            <person name="Vogel J.P."/>
            <person name="Garvin D.F."/>
            <person name="Mockler T.C."/>
            <person name="Schmutz J."/>
            <person name="Rokhsar D."/>
            <person name="Bevan M.W."/>
        </authorList>
    </citation>
    <scope>NUCLEOTIDE SEQUENCE</scope>
    <source>
        <strain evidence="4">Bd21</strain>
    </source>
</reference>
<evidence type="ECO:0000256" key="2">
    <source>
        <dbReference type="SAM" id="MobiDB-lite"/>
    </source>
</evidence>